<name>A0AAP0F786_9MAGN</name>
<keyword evidence="2" id="KW-1185">Reference proteome</keyword>
<evidence type="ECO:0000313" key="1">
    <source>
        <dbReference type="EMBL" id="KAK9105187.1"/>
    </source>
</evidence>
<proteinExistence type="predicted"/>
<dbReference type="EMBL" id="JBBNAG010000009">
    <property type="protein sequence ID" value="KAK9105187.1"/>
    <property type="molecule type" value="Genomic_DNA"/>
</dbReference>
<dbReference type="Proteomes" id="UP001419268">
    <property type="component" value="Unassembled WGS sequence"/>
</dbReference>
<dbReference type="AlphaFoldDB" id="A0AAP0F786"/>
<reference evidence="1 2" key="1">
    <citation type="submission" date="2024-01" db="EMBL/GenBank/DDBJ databases">
        <title>Genome assemblies of Stephania.</title>
        <authorList>
            <person name="Yang L."/>
        </authorList>
    </citation>
    <scope>NUCLEOTIDE SEQUENCE [LARGE SCALE GENOMIC DNA]</scope>
    <source>
        <strain evidence="1">JXDWG</strain>
        <tissue evidence="1">Leaf</tissue>
    </source>
</reference>
<organism evidence="1 2">
    <name type="scientific">Stephania cephalantha</name>
    <dbReference type="NCBI Taxonomy" id="152367"/>
    <lineage>
        <taxon>Eukaryota</taxon>
        <taxon>Viridiplantae</taxon>
        <taxon>Streptophyta</taxon>
        <taxon>Embryophyta</taxon>
        <taxon>Tracheophyta</taxon>
        <taxon>Spermatophyta</taxon>
        <taxon>Magnoliopsida</taxon>
        <taxon>Ranunculales</taxon>
        <taxon>Menispermaceae</taxon>
        <taxon>Menispermoideae</taxon>
        <taxon>Cissampelideae</taxon>
        <taxon>Stephania</taxon>
    </lineage>
</organism>
<sequence>MAFIFRLHLTIMSVNLPYISFPTGPICLHTPQPADQFGLLTGSSRFFHNTFELFFS</sequence>
<accession>A0AAP0F786</accession>
<comment type="caution">
    <text evidence="1">The sequence shown here is derived from an EMBL/GenBank/DDBJ whole genome shotgun (WGS) entry which is preliminary data.</text>
</comment>
<gene>
    <name evidence="1" type="ORF">Scep_022031</name>
</gene>
<protein>
    <submittedName>
        <fullName evidence="1">Uncharacterized protein</fullName>
    </submittedName>
</protein>
<evidence type="ECO:0000313" key="2">
    <source>
        <dbReference type="Proteomes" id="UP001419268"/>
    </source>
</evidence>